<dbReference type="Gene3D" id="3.60.10.10">
    <property type="entry name" value="Endonuclease/exonuclease/phosphatase"/>
    <property type="match status" value="1"/>
</dbReference>
<feature type="compositionally biased region" description="Basic and acidic residues" evidence="1">
    <location>
        <begin position="140"/>
        <end position="154"/>
    </location>
</feature>
<dbReference type="EMBL" id="JAKOGI010000299">
    <property type="protein sequence ID" value="KAJ8437463.1"/>
    <property type="molecule type" value="Genomic_DNA"/>
</dbReference>
<dbReference type="AlphaFoldDB" id="A0A9Q1K6V6"/>
<accession>A0A9Q1K6V6</accession>
<feature type="compositionally biased region" description="Acidic residues" evidence="1">
    <location>
        <begin position="112"/>
        <end position="128"/>
    </location>
</feature>
<dbReference type="InterPro" id="IPR036691">
    <property type="entry name" value="Endo/exonu/phosph_ase_sf"/>
</dbReference>
<evidence type="ECO:0000259" key="2">
    <source>
        <dbReference type="Pfam" id="PF03372"/>
    </source>
</evidence>
<sequence length="490" mass="55795">MVSCLTIAVREAWRMKGTEQERNETVEEADQLLRSTKKMKRVVTRHPANNTEDEDLEMTDMELVSPNVPESAPVSSQMMGGNRLFSYRDTLQRNNPNLNFKTRANPVWEADGCDDIYEDDEPPEDDDPTEGRQSSMIQNPHKETGTMKGCDHGSRFRAPANLDLNMNLEPILESAEIHGEKEIFASRLEGTESVLNNNRSGDIVEDMTDMATSQEIRTLVWNTQGTGSRDFMNMLKEHIRMQKPHIIVLLETHISGSKADNVCSKIGFGGQYRVDPIGYQGGIWVLWLESQVHLHLIESDQQFITIEVITSRKGHWFFTAIYANPHPSARDELWAKLEDRASTMSRPWLLAGDFNETKSLLERDHGGPDMARRCARFNNWIENNALIDIRFAGPKFTWVRGRTPSTRKSARLDRALCNMAWRQKLPEGGVRHLDGTCFKNLKHYGLEFCDTNTAKVILILIAPSCVAIRLICGREYGNIRQSSRKAFPML</sequence>
<evidence type="ECO:0000313" key="3">
    <source>
        <dbReference type="EMBL" id="KAJ8437463.1"/>
    </source>
</evidence>
<keyword evidence="4" id="KW-1185">Reference proteome</keyword>
<proteinExistence type="predicted"/>
<organism evidence="3 4">
    <name type="scientific">Carnegiea gigantea</name>
    <dbReference type="NCBI Taxonomy" id="171969"/>
    <lineage>
        <taxon>Eukaryota</taxon>
        <taxon>Viridiplantae</taxon>
        <taxon>Streptophyta</taxon>
        <taxon>Embryophyta</taxon>
        <taxon>Tracheophyta</taxon>
        <taxon>Spermatophyta</taxon>
        <taxon>Magnoliopsida</taxon>
        <taxon>eudicotyledons</taxon>
        <taxon>Gunneridae</taxon>
        <taxon>Pentapetalae</taxon>
        <taxon>Caryophyllales</taxon>
        <taxon>Cactineae</taxon>
        <taxon>Cactaceae</taxon>
        <taxon>Cactoideae</taxon>
        <taxon>Echinocereeae</taxon>
        <taxon>Carnegiea</taxon>
    </lineage>
</organism>
<evidence type="ECO:0000313" key="4">
    <source>
        <dbReference type="Proteomes" id="UP001153076"/>
    </source>
</evidence>
<dbReference type="Pfam" id="PF03372">
    <property type="entry name" value="Exo_endo_phos"/>
    <property type="match status" value="1"/>
</dbReference>
<dbReference type="PANTHER" id="PTHR35218:SF9">
    <property type="entry name" value="ENDONUCLEASE_EXONUCLEASE_PHOSPHATASE DOMAIN-CONTAINING PROTEIN"/>
    <property type="match status" value="1"/>
</dbReference>
<feature type="region of interest" description="Disordered" evidence="1">
    <location>
        <begin position="112"/>
        <end position="154"/>
    </location>
</feature>
<comment type="caution">
    <text evidence="3">The sequence shown here is derived from an EMBL/GenBank/DDBJ whole genome shotgun (WGS) entry which is preliminary data.</text>
</comment>
<protein>
    <recommendedName>
        <fullName evidence="2">Endonuclease/exonuclease/phosphatase domain-containing protein</fullName>
    </recommendedName>
</protein>
<dbReference type="Proteomes" id="UP001153076">
    <property type="component" value="Unassembled WGS sequence"/>
</dbReference>
<dbReference type="GO" id="GO:0003824">
    <property type="term" value="F:catalytic activity"/>
    <property type="evidence" value="ECO:0007669"/>
    <property type="project" value="InterPro"/>
</dbReference>
<dbReference type="OrthoDB" id="1296323at2759"/>
<name>A0A9Q1K6V6_9CARY</name>
<evidence type="ECO:0000256" key="1">
    <source>
        <dbReference type="SAM" id="MobiDB-lite"/>
    </source>
</evidence>
<reference evidence="3" key="1">
    <citation type="submission" date="2022-04" db="EMBL/GenBank/DDBJ databases">
        <title>Carnegiea gigantea Genome sequencing and assembly v2.</title>
        <authorList>
            <person name="Copetti D."/>
            <person name="Sanderson M.J."/>
            <person name="Burquez A."/>
            <person name="Wojciechowski M.F."/>
        </authorList>
    </citation>
    <scope>NUCLEOTIDE SEQUENCE</scope>
    <source>
        <strain evidence="3">SGP5-SGP5p</strain>
        <tissue evidence="3">Aerial part</tissue>
    </source>
</reference>
<dbReference type="InterPro" id="IPR005135">
    <property type="entry name" value="Endo/exonuclease/phosphatase"/>
</dbReference>
<gene>
    <name evidence="3" type="ORF">Cgig2_012903</name>
</gene>
<dbReference type="SUPFAM" id="SSF56219">
    <property type="entry name" value="DNase I-like"/>
    <property type="match status" value="1"/>
</dbReference>
<dbReference type="PANTHER" id="PTHR35218">
    <property type="entry name" value="RNASE H DOMAIN-CONTAINING PROTEIN"/>
    <property type="match status" value="1"/>
</dbReference>
<feature type="domain" description="Endonuclease/exonuclease/phosphatase" evidence="2">
    <location>
        <begin position="220"/>
        <end position="418"/>
    </location>
</feature>